<dbReference type="InterPro" id="IPR011032">
    <property type="entry name" value="GroES-like_sf"/>
</dbReference>
<keyword evidence="2" id="KW-0560">Oxidoreductase</keyword>
<evidence type="ECO:0000256" key="2">
    <source>
        <dbReference type="ARBA" id="ARBA00023002"/>
    </source>
</evidence>
<dbReference type="GO" id="GO:0070402">
    <property type="term" value="F:NADPH binding"/>
    <property type="evidence" value="ECO:0007669"/>
    <property type="project" value="TreeGrafter"/>
</dbReference>
<dbReference type="EMBL" id="CP033019">
    <property type="protein sequence ID" value="AYM77523.1"/>
    <property type="molecule type" value="Genomic_DNA"/>
</dbReference>
<dbReference type="InterPro" id="IPR020843">
    <property type="entry name" value="ER"/>
</dbReference>
<dbReference type="InterPro" id="IPR013149">
    <property type="entry name" value="ADH-like_C"/>
</dbReference>
<evidence type="ECO:0000313" key="5">
    <source>
        <dbReference type="Proteomes" id="UP000279594"/>
    </source>
</evidence>
<dbReference type="RefSeq" id="WP_121670069.1">
    <property type="nucleotide sequence ID" value="NZ_CP033019.1"/>
</dbReference>
<dbReference type="NCBIfam" id="TIGR02824">
    <property type="entry name" value="quinone_pig3"/>
    <property type="match status" value="1"/>
</dbReference>
<dbReference type="SUPFAM" id="SSF51735">
    <property type="entry name" value="NAD(P)-binding Rossmann-fold domains"/>
    <property type="match status" value="1"/>
</dbReference>
<keyword evidence="1" id="KW-0521">NADP</keyword>
<keyword evidence="5" id="KW-1185">Reference proteome</keyword>
<accession>A0A3G2EC29</accession>
<dbReference type="Gene3D" id="3.90.180.10">
    <property type="entry name" value="Medium-chain alcohol dehydrogenases, catalytic domain"/>
    <property type="match status" value="1"/>
</dbReference>
<sequence length="326" mass="34258">MRAVAISQPGPADVLQIAERPTPQYKAGELLIKVHAAGINRPDVLQRLGKYAPPAGASDLPGLEVAGEVVDGDFTNTAFKKGDLVCALVQGGGYAEYCAAPAGQCLPLPKGLTALEGASLPENFFTVWSNVFDRCALADGETLLVQGGTSGIGVAAIQLAAALGHRVFATAGSDEKARACEALGAERGINYRTEDFVAVVKELTDGKGVDVILDMVGGDYLPREIDCLADDGRIGLIAVQGGTKAELDLGALLRRRLTVTGSTLRPRSVVFKAAIAHHLRTTVWPLIEAGKIKPVIYQTFPLEKANEAHALMEASTHVGKIMLQVA</sequence>
<dbReference type="InterPro" id="IPR013154">
    <property type="entry name" value="ADH-like_N"/>
</dbReference>
<dbReference type="Pfam" id="PF08240">
    <property type="entry name" value="ADH_N"/>
    <property type="match status" value="1"/>
</dbReference>
<protein>
    <submittedName>
        <fullName evidence="4">NAD(P)H-quinone oxidoreductase</fullName>
    </submittedName>
</protein>
<dbReference type="CDD" id="cd05276">
    <property type="entry name" value="p53_inducible_oxidoreductase"/>
    <property type="match status" value="1"/>
</dbReference>
<evidence type="ECO:0000256" key="1">
    <source>
        <dbReference type="ARBA" id="ARBA00022857"/>
    </source>
</evidence>
<dbReference type="Proteomes" id="UP000279594">
    <property type="component" value="Chromosome"/>
</dbReference>
<dbReference type="Pfam" id="PF00107">
    <property type="entry name" value="ADH_zinc_N"/>
    <property type="match status" value="1"/>
</dbReference>
<evidence type="ECO:0000259" key="3">
    <source>
        <dbReference type="SMART" id="SM00829"/>
    </source>
</evidence>
<reference evidence="4 5" key="1">
    <citation type="submission" date="2018-10" db="EMBL/GenBank/DDBJ databases">
        <title>Effects of UV and annual dynamics of microbial communities in freshwater RAS systems.</title>
        <authorList>
            <person name="Bekkelund A.K."/>
            <person name="Hansen B.R."/>
            <person name="Stokken H."/>
            <person name="Eriksen B.F."/>
            <person name="Kashulin N.A."/>
        </authorList>
    </citation>
    <scope>NUCLEOTIDE SEQUENCE [LARGE SCALE GENOMIC DNA]</scope>
    <source>
        <strain evidence="4 5">BHSEK</strain>
    </source>
</reference>
<dbReference type="AlphaFoldDB" id="A0A3G2EC29"/>
<feature type="domain" description="Enoyl reductase (ER)" evidence="3">
    <location>
        <begin position="10"/>
        <end position="323"/>
    </location>
</feature>
<dbReference type="PANTHER" id="PTHR48106">
    <property type="entry name" value="QUINONE OXIDOREDUCTASE PIG3-RELATED"/>
    <property type="match status" value="1"/>
</dbReference>
<proteinExistence type="predicted"/>
<dbReference type="SMART" id="SM00829">
    <property type="entry name" value="PKS_ER"/>
    <property type="match status" value="1"/>
</dbReference>
<dbReference type="InterPro" id="IPR036291">
    <property type="entry name" value="NAD(P)-bd_dom_sf"/>
</dbReference>
<dbReference type="InterPro" id="IPR014189">
    <property type="entry name" value="Quinone_OxRdtase_PIG3"/>
</dbReference>
<dbReference type="Gene3D" id="3.40.50.720">
    <property type="entry name" value="NAD(P)-binding Rossmann-like Domain"/>
    <property type="match status" value="1"/>
</dbReference>
<name>A0A3G2EC29_9BURK</name>
<organism evidence="4 5">
    <name type="scientific">Janthinobacterium agaricidamnosum</name>
    <dbReference type="NCBI Taxonomy" id="55508"/>
    <lineage>
        <taxon>Bacteria</taxon>
        <taxon>Pseudomonadati</taxon>
        <taxon>Pseudomonadota</taxon>
        <taxon>Betaproteobacteria</taxon>
        <taxon>Burkholderiales</taxon>
        <taxon>Oxalobacteraceae</taxon>
        <taxon>Janthinobacterium</taxon>
    </lineage>
</organism>
<gene>
    <name evidence="4" type="ORF">D9M09_18265</name>
</gene>
<dbReference type="PANTHER" id="PTHR48106:SF8">
    <property type="entry name" value="OS02G0805600 PROTEIN"/>
    <property type="match status" value="1"/>
</dbReference>
<dbReference type="GO" id="GO:0016651">
    <property type="term" value="F:oxidoreductase activity, acting on NAD(P)H"/>
    <property type="evidence" value="ECO:0007669"/>
    <property type="project" value="TreeGrafter"/>
</dbReference>
<dbReference type="SUPFAM" id="SSF50129">
    <property type="entry name" value="GroES-like"/>
    <property type="match status" value="1"/>
</dbReference>
<evidence type="ECO:0000313" key="4">
    <source>
        <dbReference type="EMBL" id="AYM77523.1"/>
    </source>
</evidence>